<dbReference type="PANTHER" id="PTHR13234">
    <property type="entry name" value="GAMMA-INTERFERON INDUCIBLE LYSOSOMAL THIOL REDUCTASE GILT"/>
    <property type="match status" value="1"/>
</dbReference>
<dbReference type="STRING" id="307972.A0A2G8K3G7"/>
<dbReference type="GO" id="GO:0005764">
    <property type="term" value="C:lysosome"/>
    <property type="evidence" value="ECO:0007669"/>
    <property type="project" value="TreeGrafter"/>
</dbReference>
<dbReference type="PANTHER" id="PTHR13234:SF8">
    <property type="entry name" value="GAMMA-INTERFERON-INDUCIBLE LYSOSOMAL THIOL REDUCTASE"/>
    <property type="match status" value="1"/>
</dbReference>
<dbReference type="EMBL" id="MRZV01000926">
    <property type="protein sequence ID" value="PIK42542.1"/>
    <property type="molecule type" value="Genomic_DNA"/>
</dbReference>
<evidence type="ECO:0000256" key="2">
    <source>
        <dbReference type="ARBA" id="ARBA00005679"/>
    </source>
</evidence>
<reference evidence="6 7" key="1">
    <citation type="journal article" date="2017" name="PLoS Biol.">
        <title>The sea cucumber genome provides insights into morphological evolution and visceral regeneration.</title>
        <authorList>
            <person name="Zhang X."/>
            <person name="Sun L."/>
            <person name="Yuan J."/>
            <person name="Sun Y."/>
            <person name="Gao Y."/>
            <person name="Zhang L."/>
            <person name="Li S."/>
            <person name="Dai H."/>
            <person name="Hamel J.F."/>
            <person name="Liu C."/>
            <person name="Yu Y."/>
            <person name="Liu S."/>
            <person name="Lin W."/>
            <person name="Guo K."/>
            <person name="Jin S."/>
            <person name="Xu P."/>
            <person name="Storey K.B."/>
            <person name="Huan P."/>
            <person name="Zhang T."/>
            <person name="Zhou Y."/>
            <person name="Zhang J."/>
            <person name="Lin C."/>
            <person name="Li X."/>
            <person name="Xing L."/>
            <person name="Huo D."/>
            <person name="Sun M."/>
            <person name="Wang L."/>
            <person name="Mercier A."/>
            <person name="Li F."/>
            <person name="Yang H."/>
            <person name="Xiang J."/>
        </authorList>
    </citation>
    <scope>NUCLEOTIDE SEQUENCE [LARGE SCALE GENOMIC DNA]</scope>
    <source>
        <strain evidence="6">Shaxun</strain>
        <tissue evidence="6">Muscle</tissue>
    </source>
</reference>
<name>A0A2G8K3G7_STIJA</name>
<accession>A0A2G8K3G7</accession>
<dbReference type="InterPro" id="IPR004911">
    <property type="entry name" value="Interferon-induced_GILT"/>
</dbReference>
<comment type="caution">
    <text evidence="6">The sequence shown here is derived from an EMBL/GenBank/DDBJ whole genome shotgun (WGS) entry which is preliminary data.</text>
</comment>
<evidence type="ECO:0000256" key="4">
    <source>
        <dbReference type="ARBA" id="ARBA00022729"/>
    </source>
</evidence>
<dbReference type="AlphaFoldDB" id="A0A2G8K3G7"/>
<comment type="similarity">
    <text evidence="2">Belongs to the GILT family.</text>
</comment>
<evidence type="ECO:0000256" key="1">
    <source>
        <dbReference type="ARBA" id="ARBA00004613"/>
    </source>
</evidence>
<comment type="subcellular location">
    <subcellularLocation>
        <location evidence="1">Secreted</location>
    </subcellularLocation>
</comment>
<gene>
    <name evidence="6" type="ORF">BSL78_20618</name>
</gene>
<protein>
    <submittedName>
        <fullName evidence="6">Putative gamma-interferon-inducible lysosomal thiol reductase-like</fullName>
    </submittedName>
</protein>
<evidence type="ECO:0000256" key="5">
    <source>
        <dbReference type="ARBA" id="ARBA00023180"/>
    </source>
</evidence>
<keyword evidence="4" id="KW-0732">Signal</keyword>
<proteinExistence type="inferred from homology"/>
<dbReference type="Proteomes" id="UP000230750">
    <property type="component" value="Unassembled WGS sequence"/>
</dbReference>
<keyword evidence="3" id="KW-0964">Secreted</keyword>
<evidence type="ECO:0000256" key="3">
    <source>
        <dbReference type="ARBA" id="ARBA00022525"/>
    </source>
</evidence>
<dbReference type="GO" id="GO:0016671">
    <property type="term" value="F:oxidoreductase activity, acting on a sulfur group of donors, disulfide as acceptor"/>
    <property type="evidence" value="ECO:0007669"/>
    <property type="project" value="InterPro"/>
</dbReference>
<evidence type="ECO:0000313" key="7">
    <source>
        <dbReference type="Proteomes" id="UP000230750"/>
    </source>
</evidence>
<dbReference type="GO" id="GO:0005576">
    <property type="term" value="C:extracellular region"/>
    <property type="evidence" value="ECO:0007669"/>
    <property type="project" value="UniProtKB-SubCell"/>
</dbReference>
<organism evidence="6 7">
    <name type="scientific">Stichopus japonicus</name>
    <name type="common">Sea cucumber</name>
    <dbReference type="NCBI Taxonomy" id="307972"/>
    <lineage>
        <taxon>Eukaryota</taxon>
        <taxon>Metazoa</taxon>
        <taxon>Echinodermata</taxon>
        <taxon>Eleutherozoa</taxon>
        <taxon>Echinozoa</taxon>
        <taxon>Holothuroidea</taxon>
        <taxon>Aspidochirotacea</taxon>
        <taxon>Aspidochirotida</taxon>
        <taxon>Stichopodidae</taxon>
        <taxon>Apostichopus</taxon>
    </lineage>
</organism>
<dbReference type="OrthoDB" id="958254at2759"/>
<sequence length="59" mass="6574">MALQTAALVPPHKYVPWVTVNGDHTEDMEKKAEADLLSLVCSTYQGTQPKECQPTKIFL</sequence>
<evidence type="ECO:0000313" key="6">
    <source>
        <dbReference type="EMBL" id="PIK42542.1"/>
    </source>
</evidence>
<keyword evidence="5" id="KW-0325">Glycoprotein</keyword>
<keyword evidence="7" id="KW-1185">Reference proteome</keyword>